<feature type="transmembrane region" description="Helical" evidence="1">
    <location>
        <begin position="259"/>
        <end position="280"/>
    </location>
</feature>
<feature type="transmembrane region" description="Helical" evidence="1">
    <location>
        <begin position="107"/>
        <end position="140"/>
    </location>
</feature>
<organism evidence="2 3">
    <name type="scientific">Sphingomonas leidyi</name>
    <dbReference type="NCBI Taxonomy" id="68569"/>
    <lineage>
        <taxon>Bacteria</taxon>
        <taxon>Pseudomonadati</taxon>
        <taxon>Pseudomonadota</taxon>
        <taxon>Alphaproteobacteria</taxon>
        <taxon>Sphingomonadales</taxon>
        <taxon>Sphingomonadaceae</taxon>
        <taxon>Sphingomonas</taxon>
    </lineage>
</organism>
<dbReference type="Proteomes" id="UP000564677">
    <property type="component" value="Unassembled WGS sequence"/>
</dbReference>
<keyword evidence="1" id="KW-0472">Membrane</keyword>
<proteinExistence type="predicted"/>
<gene>
    <name evidence="2" type="ORF">FHR20_002904</name>
</gene>
<evidence type="ECO:0000313" key="2">
    <source>
        <dbReference type="EMBL" id="NIJ65942.1"/>
    </source>
</evidence>
<dbReference type="AlphaFoldDB" id="A0A7X5V2D1"/>
<dbReference type="EMBL" id="JAASQV010000002">
    <property type="protein sequence ID" value="NIJ65942.1"/>
    <property type="molecule type" value="Genomic_DNA"/>
</dbReference>
<protein>
    <recommendedName>
        <fullName evidence="4">Glycerophosphoryl diester phosphodiesterase membrane domain-containing protein</fullName>
    </recommendedName>
</protein>
<reference evidence="2 3" key="1">
    <citation type="submission" date="2020-03" db="EMBL/GenBank/DDBJ databases">
        <title>Genomic Encyclopedia of Type Strains, Phase IV (KMG-IV): sequencing the most valuable type-strain genomes for metagenomic binning, comparative biology and taxonomic classification.</title>
        <authorList>
            <person name="Goeker M."/>
        </authorList>
    </citation>
    <scope>NUCLEOTIDE SEQUENCE [LARGE SCALE GENOMIC DNA]</scope>
    <source>
        <strain evidence="2 3">DSM 4733</strain>
    </source>
</reference>
<accession>A0A7X5V2D1</accession>
<name>A0A7X5V2D1_9SPHN</name>
<evidence type="ECO:0000256" key="1">
    <source>
        <dbReference type="SAM" id="Phobius"/>
    </source>
</evidence>
<keyword evidence="1" id="KW-1133">Transmembrane helix</keyword>
<evidence type="ECO:0000313" key="3">
    <source>
        <dbReference type="Proteomes" id="UP000564677"/>
    </source>
</evidence>
<feature type="transmembrane region" description="Helical" evidence="1">
    <location>
        <begin position="20"/>
        <end position="43"/>
    </location>
</feature>
<keyword evidence="1" id="KW-0812">Transmembrane</keyword>
<feature type="transmembrane region" description="Helical" evidence="1">
    <location>
        <begin position="146"/>
        <end position="176"/>
    </location>
</feature>
<sequence length="307" mass="32651">MGSILGGAFGLLRERPGAVVIWAVTYCVGSLAISLIMGLLMFGTVMPASADAGAALSVWAGPMFSLMLLLYLCLLLLVVVLMNAVFRAMLRPQEGGFAFMRLGMDEFRMLGLVVLVCVGVFAAVLIGELLLLLLITIIGFALGTGAIAGAISVVLALAFLCAMVWLEVRISLIFPLSFHRRRMSLDAAWELTRGRFWLLFACYFLIGLIFAVATGIVMWAVMGEYFVALIQANGDQEQMRLAAEAFAAKQFAMPLAAKILFGVVGAVFFAVGLALGPGLLASATRELLGDESEAAVFAAESDGSVMD</sequence>
<evidence type="ECO:0008006" key="4">
    <source>
        <dbReference type="Google" id="ProtNLM"/>
    </source>
</evidence>
<feature type="transmembrane region" description="Helical" evidence="1">
    <location>
        <begin position="196"/>
        <end position="221"/>
    </location>
</feature>
<feature type="transmembrane region" description="Helical" evidence="1">
    <location>
        <begin position="63"/>
        <end position="86"/>
    </location>
</feature>
<keyword evidence="3" id="KW-1185">Reference proteome</keyword>
<comment type="caution">
    <text evidence="2">The sequence shown here is derived from an EMBL/GenBank/DDBJ whole genome shotgun (WGS) entry which is preliminary data.</text>
</comment>